<evidence type="ECO:0008006" key="3">
    <source>
        <dbReference type="Google" id="ProtNLM"/>
    </source>
</evidence>
<evidence type="ECO:0000313" key="2">
    <source>
        <dbReference type="EMBL" id="VAW09618.1"/>
    </source>
</evidence>
<dbReference type="AlphaFoldDB" id="A0A3B0SVR9"/>
<accession>A0A3B0SVR9</accession>
<dbReference type="PROSITE" id="PS51257">
    <property type="entry name" value="PROKAR_LIPOPROTEIN"/>
    <property type="match status" value="1"/>
</dbReference>
<dbReference type="EMBL" id="UOEK01000617">
    <property type="protein sequence ID" value="VAW09618.1"/>
    <property type="molecule type" value="Genomic_DNA"/>
</dbReference>
<feature type="region of interest" description="Disordered" evidence="1">
    <location>
        <begin position="24"/>
        <end position="54"/>
    </location>
</feature>
<proteinExistence type="predicted"/>
<evidence type="ECO:0000256" key="1">
    <source>
        <dbReference type="SAM" id="MobiDB-lite"/>
    </source>
</evidence>
<dbReference type="SUPFAM" id="SSF54427">
    <property type="entry name" value="NTF2-like"/>
    <property type="match status" value="1"/>
</dbReference>
<protein>
    <recommendedName>
        <fullName evidence="3">DUF4440 domain-containing protein</fullName>
    </recommendedName>
</protein>
<reference evidence="2" key="1">
    <citation type="submission" date="2018-06" db="EMBL/GenBank/DDBJ databases">
        <authorList>
            <person name="Zhirakovskaya E."/>
        </authorList>
    </citation>
    <scope>NUCLEOTIDE SEQUENCE</scope>
</reference>
<sequence>MRNVGWILFGMVVVLAACSGSGTAPATAPPTSAATSSNVPMTTSDLPTTSQATTTSTVDRVAEIEAIILDLENRRLDGVAAGDWVAWSATFANEGFMTEARAGLDQLGSIPLPRLDGISVAAVIVDSPDCVAATVDYFTTDSDGVATQNQTTTVIERRGDGSWGISFRGRGWACEGPHPFSDS</sequence>
<organism evidence="2">
    <name type="scientific">hydrothermal vent metagenome</name>
    <dbReference type="NCBI Taxonomy" id="652676"/>
    <lineage>
        <taxon>unclassified sequences</taxon>
        <taxon>metagenomes</taxon>
        <taxon>ecological metagenomes</taxon>
    </lineage>
</organism>
<name>A0A3B0SVR9_9ZZZZ</name>
<gene>
    <name evidence="2" type="ORF">MNBD_ACTINO02-2826</name>
</gene>
<dbReference type="InterPro" id="IPR032710">
    <property type="entry name" value="NTF2-like_dom_sf"/>
</dbReference>